<evidence type="ECO:0000256" key="1">
    <source>
        <dbReference type="ARBA" id="ARBA00001968"/>
    </source>
</evidence>
<dbReference type="Gene3D" id="3.40.50.150">
    <property type="entry name" value="Vaccinia Virus protein VP39"/>
    <property type="match status" value="1"/>
</dbReference>
<reference evidence="7" key="1">
    <citation type="journal article" date="2014" name="Nat. Commun.">
        <title>The emerging biofuel crop Camelina sativa retains a highly undifferentiated hexaploid genome structure.</title>
        <authorList>
            <person name="Kagale S."/>
            <person name="Koh C."/>
            <person name="Nixon J."/>
            <person name="Bollina V."/>
            <person name="Clarke W.E."/>
            <person name="Tuteja R."/>
            <person name="Spillane C."/>
            <person name="Robinson S.J."/>
            <person name="Links M.G."/>
            <person name="Clarke C."/>
            <person name="Higgins E.E."/>
            <person name="Huebert T."/>
            <person name="Sharpe A.G."/>
            <person name="Parkin I.A."/>
        </authorList>
    </citation>
    <scope>NUCLEOTIDE SEQUENCE [LARGE SCALE GENOMIC DNA]</scope>
    <source>
        <strain evidence="7">cv. DH55</strain>
    </source>
</reference>
<accession>A0ABM0WGG1</accession>
<dbReference type="InterPro" id="IPR029063">
    <property type="entry name" value="SAM-dependent_MTases_sf"/>
</dbReference>
<gene>
    <name evidence="8" type="primary">LOC104750625</name>
</gene>
<sequence length="234" mass="26473">MDGRLPDKGILKSDALKEYIMETTAYPREHELLKELREATIQRYGNLSEMGVPVDESLFLSMLVKIINAKNTIEIGVFTCYSLFTVALALPEDGRITAIDIDQAGYNLGLKYMKKAGVDHKINFIQSDAVRGLDQLLLNGEKQEYDFAFVDADKTNYVHFLEKLLKLVKVGGIIAFDNTLWFGTLIQKEEEVPGHMRAYREALLEFNKILAQDPRVEIAQISIGDGLTLCRRLI</sequence>
<dbReference type="InterPro" id="IPR002935">
    <property type="entry name" value="SAM_O-MeTrfase"/>
</dbReference>
<evidence type="ECO:0000256" key="6">
    <source>
        <dbReference type="ARBA" id="ARBA00023453"/>
    </source>
</evidence>
<evidence type="ECO:0000313" key="8">
    <source>
        <dbReference type="RefSeq" id="XP_010470750.1"/>
    </source>
</evidence>
<dbReference type="PROSITE" id="PS51682">
    <property type="entry name" value="SAM_OMT_I"/>
    <property type="match status" value="1"/>
</dbReference>
<dbReference type="SUPFAM" id="SSF53335">
    <property type="entry name" value="S-adenosyl-L-methionine-dependent methyltransferases"/>
    <property type="match status" value="1"/>
</dbReference>
<keyword evidence="2" id="KW-0489">Methyltransferase</keyword>
<protein>
    <submittedName>
        <fullName evidence="8">Tapetum-specific methyltransferase 1-like</fullName>
    </submittedName>
</protein>
<dbReference type="PANTHER" id="PTHR10509:SF34">
    <property type="entry name" value="TAPETUM-SPECIFIC METHYLTRANSFERASE 1"/>
    <property type="match status" value="1"/>
</dbReference>
<keyword evidence="3" id="KW-0808">Transferase</keyword>
<dbReference type="RefSeq" id="XP_010470750.1">
    <property type="nucleotide sequence ID" value="XM_010472448.2"/>
</dbReference>
<evidence type="ECO:0000256" key="5">
    <source>
        <dbReference type="ARBA" id="ARBA00022723"/>
    </source>
</evidence>
<dbReference type="Proteomes" id="UP000694864">
    <property type="component" value="Chromosome 16"/>
</dbReference>
<name>A0ABM0WGG1_CAMSA</name>
<organism evidence="7 8">
    <name type="scientific">Camelina sativa</name>
    <name type="common">False flax</name>
    <name type="synonym">Myagrum sativum</name>
    <dbReference type="NCBI Taxonomy" id="90675"/>
    <lineage>
        <taxon>Eukaryota</taxon>
        <taxon>Viridiplantae</taxon>
        <taxon>Streptophyta</taxon>
        <taxon>Embryophyta</taxon>
        <taxon>Tracheophyta</taxon>
        <taxon>Spermatophyta</taxon>
        <taxon>Magnoliopsida</taxon>
        <taxon>eudicotyledons</taxon>
        <taxon>Gunneridae</taxon>
        <taxon>Pentapetalae</taxon>
        <taxon>rosids</taxon>
        <taxon>malvids</taxon>
        <taxon>Brassicales</taxon>
        <taxon>Brassicaceae</taxon>
        <taxon>Camelineae</taxon>
        <taxon>Camelina</taxon>
    </lineage>
</organism>
<reference evidence="8" key="2">
    <citation type="submission" date="2025-08" db="UniProtKB">
        <authorList>
            <consortium name="RefSeq"/>
        </authorList>
    </citation>
    <scope>IDENTIFICATION</scope>
    <source>
        <tissue evidence="8">Leaf</tissue>
    </source>
</reference>
<dbReference type="PANTHER" id="PTHR10509">
    <property type="entry name" value="O-METHYLTRANSFERASE-RELATED"/>
    <property type="match status" value="1"/>
</dbReference>
<dbReference type="CDD" id="cd02440">
    <property type="entry name" value="AdoMet_MTases"/>
    <property type="match status" value="1"/>
</dbReference>
<dbReference type="InterPro" id="IPR050362">
    <property type="entry name" value="Cation-dep_OMT"/>
</dbReference>
<evidence type="ECO:0000256" key="4">
    <source>
        <dbReference type="ARBA" id="ARBA00022691"/>
    </source>
</evidence>
<evidence type="ECO:0000256" key="3">
    <source>
        <dbReference type="ARBA" id="ARBA00022679"/>
    </source>
</evidence>
<dbReference type="Pfam" id="PF01596">
    <property type="entry name" value="Methyltransf_3"/>
    <property type="match status" value="1"/>
</dbReference>
<comment type="similarity">
    <text evidence="6">Belongs to the class I-like SAM-binding methyltransferase superfamily. Cation-dependent O-methyltransferase family.</text>
</comment>
<keyword evidence="7" id="KW-1185">Reference proteome</keyword>
<dbReference type="GeneID" id="104750625"/>
<evidence type="ECO:0000313" key="7">
    <source>
        <dbReference type="Proteomes" id="UP000694864"/>
    </source>
</evidence>
<keyword evidence="4" id="KW-0949">S-adenosyl-L-methionine</keyword>
<comment type="cofactor">
    <cofactor evidence="1">
        <name>a divalent metal cation</name>
        <dbReference type="ChEBI" id="CHEBI:60240"/>
    </cofactor>
</comment>
<evidence type="ECO:0000256" key="2">
    <source>
        <dbReference type="ARBA" id="ARBA00022603"/>
    </source>
</evidence>
<proteinExistence type="inferred from homology"/>
<keyword evidence="5" id="KW-0479">Metal-binding</keyword>